<evidence type="ECO:0000256" key="5">
    <source>
        <dbReference type="ARBA" id="ARBA00023136"/>
    </source>
</evidence>
<dbReference type="GO" id="GO:0005770">
    <property type="term" value="C:late endosome"/>
    <property type="evidence" value="ECO:0007669"/>
    <property type="project" value="TreeGrafter"/>
</dbReference>
<proteinExistence type="inferred from homology"/>
<dbReference type="EMBL" id="VEPZ02000196">
    <property type="protein sequence ID" value="KAE8731398.1"/>
    <property type="molecule type" value="Genomic_DNA"/>
</dbReference>
<dbReference type="Gene3D" id="1.25.40.660">
    <property type="entry name" value="Vacuolar protein sorting-associated protein 35, helical subcomplex Vps35-C"/>
    <property type="match status" value="1"/>
</dbReference>
<comment type="subcellular location">
    <subcellularLocation>
        <location evidence="1">Membrane</location>
        <topology evidence="1">Peripheral membrane protein</topology>
    </subcellularLocation>
</comment>
<keyword evidence="4" id="KW-0653">Protein transport</keyword>
<dbReference type="GO" id="GO:0005829">
    <property type="term" value="C:cytosol"/>
    <property type="evidence" value="ECO:0007669"/>
    <property type="project" value="GOC"/>
</dbReference>
<comment type="caution">
    <text evidence="6">The sequence shown here is derived from an EMBL/GenBank/DDBJ whole genome shotgun (WGS) entry which is preliminary data.</text>
</comment>
<dbReference type="AlphaFoldDB" id="A0A6A3CVS5"/>
<evidence type="ECO:0000256" key="1">
    <source>
        <dbReference type="ARBA" id="ARBA00004170"/>
    </source>
</evidence>
<reference evidence="6" key="1">
    <citation type="submission" date="2019-09" db="EMBL/GenBank/DDBJ databases">
        <title>Draft genome information of white flower Hibiscus syriacus.</title>
        <authorList>
            <person name="Kim Y.-M."/>
        </authorList>
    </citation>
    <scope>NUCLEOTIDE SEQUENCE [LARGE SCALE GENOMIC DNA]</scope>
    <source>
        <strain evidence="6">YM2019G1</strain>
    </source>
</reference>
<evidence type="ECO:0000313" key="6">
    <source>
        <dbReference type="EMBL" id="KAE8731398.1"/>
    </source>
</evidence>
<evidence type="ECO:0000256" key="4">
    <source>
        <dbReference type="ARBA" id="ARBA00022927"/>
    </source>
</evidence>
<keyword evidence="5" id="KW-0472">Membrane</keyword>
<keyword evidence="7" id="KW-1185">Reference proteome</keyword>
<protein>
    <submittedName>
        <fullName evidence="6">Detected protein of confused Function</fullName>
    </submittedName>
</protein>
<dbReference type="GO" id="GO:0042147">
    <property type="term" value="P:retrograde transport, endosome to Golgi"/>
    <property type="evidence" value="ECO:0007669"/>
    <property type="project" value="InterPro"/>
</dbReference>
<evidence type="ECO:0000313" key="7">
    <source>
        <dbReference type="Proteomes" id="UP000436088"/>
    </source>
</evidence>
<dbReference type="Pfam" id="PF03635">
    <property type="entry name" value="Vps35"/>
    <property type="match status" value="1"/>
</dbReference>
<sequence>MLTWCLLSNNESNVKVKDMKESNSDWNWSILWRQLIHPSKIEEFLNDDILVWIKDNLTNKYKFEMEDSDWPTFFGAILWATGGTKISLTLKQLSMNPQSRKLKEYRRRLTTAETKRNGKIYRLEIKTRMVGDHRGNLGSKSTLMVLETWFQAKQQTSGCTFECSMEKYNDIVTALTLSNYLRVMYHLDSGTNKVMTMVIIQSITKNYSCISTADKVEVMFGLIKGLIKDIDGADVEEIICIVRKHTMAGGPKRLPFTVSSLVFTALRLVRQSQGLEGDVVGEDMPVTPKKNFQLLTQITLMVLSDDSLSAVPSPELALRLYLQCVEAANGCDLEHLAYEFEGSVSCSASPMQFCWSAFALPVLLL</sequence>
<dbReference type="InterPro" id="IPR042491">
    <property type="entry name" value="Vps35_C"/>
</dbReference>
<accession>A0A6A3CVS5</accession>
<name>A0A6A3CVS5_HIBSY</name>
<evidence type="ECO:0000256" key="3">
    <source>
        <dbReference type="ARBA" id="ARBA00022448"/>
    </source>
</evidence>
<gene>
    <name evidence="6" type="ORF">F3Y22_tig00002840pilonHSYRG01231</name>
</gene>
<comment type="similarity">
    <text evidence="2">Belongs to the VPS35 family.</text>
</comment>
<dbReference type="PANTHER" id="PTHR11099:SF6">
    <property type="entry name" value="VACUOLAR PROTEIN SORTING-ASSOCIATED PROTEIN 35B"/>
    <property type="match status" value="1"/>
</dbReference>
<dbReference type="InterPro" id="IPR005378">
    <property type="entry name" value="Vps35"/>
</dbReference>
<dbReference type="GO" id="GO:0030906">
    <property type="term" value="C:retromer, cargo-selective complex"/>
    <property type="evidence" value="ECO:0007669"/>
    <property type="project" value="InterPro"/>
</dbReference>
<organism evidence="6 7">
    <name type="scientific">Hibiscus syriacus</name>
    <name type="common">Rose of Sharon</name>
    <dbReference type="NCBI Taxonomy" id="106335"/>
    <lineage>
        <taxon>Eukaryota</taxon>
        <taxon>Viridiplantae</taxon>
        <taxon>Streptophyta</taxon>
        <taxon>Embryophyta</taxon>
        <taxon>Tracheophyta</taxon>
        <taxon>Spermatophyta</taxon>
        <taxon>Magnoliopsida</taxon>
        <taxon>eudicotyledons</taxon>
        <taxon>Gunneridae</taxon>
        <taxon>Pentapetalae</taxon>
        <taxon>rosids</taxon>
        <taxon>malvids</taxon>
        <taxon>Malvales</taxon>
        <taxon>Malvaceae</taxon>
        <taxon>Malvoideae</taxon>
        <taxon>Hibiscus</taxon>
    </lineage>
</organism>
<dbReference type="GO" id="GO:0006886">
    <property type="term" value="P:intracellular protein transport"/>
    <property type="evidence" value="ECO:0007669"/>
    <property type="project" value="TreeGrafter"/>
</dbReference>
<evidence type="ECO:0000256" key="2">
    <source>
        <dbReference type="ARBA" id="ARBA00006536"/>
    </source>
</evidence>
<keyword evidence="3" id="KW-0813">Transport</keyword>
<dbReference type="PANTHER" id="PTHR11099">
    <property type="entry name" value="VACUOLAR SORTING PROTEIN 35"/>
    <property type="match status" value="1"/>
</dbReference>
<dbReference type="Proteomes" id="UP000436088">
    <property type="component" value="Unassembled WGS sequence"/>
</dbReference>